<keyword evidence="2" id="KW-1185">Reference proteome</keyword>
<gene>
    <name evidence="1" type="ORF">NPIL_541801</name>
</gene>
<comment type="caution">
    <text evidence="1">The sequence shown here is derived from an EMBL/GenBank/DDBJ whole genome shotgun (WGS) entry which is preliminary data.</text>
</comment>
<accession>A0A8X6PIL2</accession>
<protein>
    <submittedName>
        <fullName evidence="1">Uncharacterized protein</fullName>
    </submittedName>
</protein>
<organism evidence="1 2">
    <name type="scientific">Nephila pilipes</name>
    <name type="common">Giant wood spider</name>
    <name type="synonym">Nephila maculata</name>
    <dbReference type="NCBI Taxonomy" id="299642"/>
    <lineage>
        <taxon>Eukaryota</taxon>
        <taxon>Metazoa</taxon>
        <taxon>Ecdysozoa</taxon>
        <taxon>Arthropoda</taxon>
        <taxon>Chelicerata</taxon>
        <taxon>Arachnida</taxon>
        <taxon>Araneae</taxon>
        <taxon>Araneomorphae</taxon>
        <taxon>Entelegynae</taxon>
        <taxon>Araneoidea</taxon>
        <taxon>Nephilidae</taxon>
        <taxon>Nephila</taxon>
    </lineage>
</organism>
<reference evidence="1" key="1">
    <citation type="submission" date="2020-08" db="EMBL/GenBank/DDBJ databases">
        <title>Multicomponent nature underlies the extraordinary mechanical properties of spider dragline silk.</title>
        <authorList>
            <person name="Kono N."/>
            <person name="Nakamura H."/>
            <person name="Mori M."/>
            <person name="Yoshida Y."/>
            <person name="Ohtoshi R."/>
            <person name="Malay A.D."/>
            <person name="Moran D.A.P."/>
            <person name="Tomita M."/>
            <person name="Numata K."/>
            <person name="Arakawa K."/>
        </authorList>
    </citation>
    <scope>NUCLEOTIDE SEQUENCE</scope>
</reference>
<dbReference type="AlphaFoldDB" id="A0A8X6PIL2"/>
<dbReference type="Proteomes" id="UP000887013">
    <property type="component" value="Unassembled WGS sequence"/>
</dbReference>
<name>A0A8X6PIL2_NEPPI</name>
<proteinExistence type="predicted"/>
<evidence type="ECO:0000313" key="2">
    <source>
        <dbReference type="Proteomes" id="UP000887013"/>
    </source>
</evidence>
<evidence type="ECO:0000313" key="1">
    <source>
        <dbReference type="EMBL" id="GFT66222.1"/>
    </source>
</evidence>
<sequence length="108" mass="12158">MEDIQRAGCLLHLSLDPVTEHVGEYAQCRLTLHLPDQINPTLRHELLLCLANNPYGDCFGAHWRKFGDEDFVFAQAVFAIQCMGEGGGEIGTVLKRSHQNLSFPRHQI</sequence>
<dbReference type="EMBL" id="BMAW01115477">
    <property type="protein sequence ID" value="GFT66222.1"/>
    <property type="molecule type" value="Genomic_DNA"/>
</dbReference>